<dbReference type="Proteomes" id="UP000229974">
    <property type="component" value="Unassembled WGS sequence"/>
</dbReference>
<comment type="caution">
    <text evidence="2">The sequence shown here is derived from an EMBL/GenBank/DDBJ whole genome shotgun (WGS) entry which is preliminary data.</text>
</comment>
<keyword evidence="1" id="KW-0812">Transmembrane</keyword>
<dbReference type="InterPro" id="IPR007633">
    <property type="entry name" value="Phage_P2_Holin"/>
</dbReference>
<dbReference type="Pfam" id="PF04550">
    <property type="entry name" value="Phage_holin_3_2"/>
    <property type="match status" value="1"/>
</dbReference>
<dbReference type="AlphaFoldDB" id="A0A2J0PYH9"/>
<name>A0A2J0PYH9_9ENTR</name>
<reference evidence="2 3" key="1">
    <citation type="journal article" date="2017" name="J. Antimicrob. Chemother.">
        <title>Characterization of the population structure, drug resistance mechanisms and plasmids of the community-associated Enterobacter cloacae complex in China.</title>
        <authorList>
            <person name="Zhou K."/>
            <person name="Yu W."/>
            <person name="Cao X."/>
            <person name="Shen P."/>
            <person name="Lu H."/>
            <person name="Luo Q."/>
            <person name="Rossen J.W.A."/>
            <person name="Xiao Y."/>
        </authorList>
    </citation>
    <scope>NUCLEOTIDE SEQUENCE [LARGE SCALE GENOMIC DNA]</scope>
    <source>
        <strain evidence="2 3">ECC904</strain>
    </source>
</reference>
<accession>A0A2J0PYH9</accession>
<dbReference type="OrthoDB" id="8596216at2"/>
<feature type="transmembrane region" description="Helical" evidence="1">
    <location>
        <begin position="36"/>
        <end position="56"/>
    </location>
</feature>
<dbReference type="RefSeq" id="WP_058691957.1">
    <property type="nucleotide sequence ID" value="NZ_CABGWF010000004.1"/>
</dbReference>
<organism evidence="2 3">
    <name type="scientific">Enterobacter hormaechei</name>
    <dbReference type="NCBI Taxonomy" id="158836"/>
    <lineage>
        <taxon>Bacteria</taxon>
        <taxon>Pseudomonadati</taxon>
        <taxon>Pseudomonadota</taxon>
        <taxon>Gammaproteobacteria</taxon>
        <taxon>Enterobacterales</taxon>
        <taxon>Enterobacteriaceae</taxon>
        <taxon>Enterobacter</taxon>
        <taxon>Enterobacter cloacae complex</taxon>
    </lineage>
</organism>
<dbReference type="GO" id="GO:0044660">
    <property type="term" value="P:viral release via pore formation in host cell membrane"/>
    <property type="evidence" value="ECO:0007669"/>
    <property type="project" value="InterPro"/>
</dbReference>
<gene>
    <name evidence="2" type="ORF">B9Q30_15480</name>
</gene>
<keyword evidence="1" id="KW-1133">Transmembrane helix</keyword>
<evidence type="ECO:0000313" key="2">
    <source>
        <dbReference type="EMBL" id="PJD84537.1"/>
    </source>
</evidence>
<sequence>MQEYEKGALTLAVMGALIALGKLLSSNEPVTARLAIGRVIVGSALSVAAGSALYLVPELHPLALLGIGSALGLAGLQGVELWLKRKGINARAGKL</sequence>
<dbReference type="STRING" id="299766.BFV68_19205"/>
<keyword evidence="1" id="KW-0472">Membrane</keyword>
<evidence type="ECO:0000256" key="1">
    <source>
        <dbReference type="SAM" id="Phobius"/>
    </source>
</evidence>
<evidence type="ECO:0000313" key="3">
    <source>
        <dbReference type="Proteomes" id="UP000229974"/>
    </source>
</evidence>
<dbReference type="EMBL" id="NEEW01000006">
    <property type="protein sequence ID" value="PJD84537.1"/>
    <property type="molecule type" value="Genomic_DNA"/>
</dbReference>
<proteinExistence type="predicted"/>
<protein>
    <submittedName>
        <fullName evidence="2">Holin</fullName>
    </submittedName>
</protein>
<feature type="transmembrane region" description="Helical" evidence="1">
    <location>
        <begin position="62"/>
        <end position="83"/>
    </location>
</feature>
<feature type="transmembrane region" description="Helical" evidence="1">
    <location>
        <begin position="6"/>
        <end position="24"/>
    </location>
</feature>